<dbReference type="InterPro" id="IPR000866">
    <property type="entry name" value="AhpC/TSA"/>
</dbReference>
<evidence type="ECO:0000256" key="1">
    <source>
        <dbReference type="ARBA" id="ARBA00023284"/>
    </source>
</evidence>
<evidence type="ECO:0000313" key="4">
    <source>
        <dbReference type="Proteomes" id="UP000287022"/>
    </source>
</evidence>
<dbReference type="GO" id="GO:0015036">
    <property type="term" value="F:disulfide oxidoreductase activity"/>
    <property type="evidence" value="ECO:0007669"/>
    <property type="project" value="UniProtKB-ARBA"/>
</dbReference>
<dbReference type="Proteomes" id="UP000287022">
    <property type="component" value="Unassembled WGS sequence"/>
</dbReference>
<keyword evidence="1" id="KW-0676">Redox-active center</keyword>
<dbReference type="AlphaFoldDB" id="A0A432Z4D2"/>
<keyword evidence="4" id="KW-1185">Reference proteome</keyword>
<dbReference type="InterPro" id="IPR036249">
    <property type="entry name" value="Thioredoxin-like_sf"/>
</dbReference>
<dbReference type="PANTHER" id="PTHR42852:SF18">
    <property type="entry name" value="CHROMOSOME UNDETERMINED SCAFFOLD_47, WHOLE GENOME SHOTGUN SEQUENCE"/>
    <property type="match status" value="1"/>
</dbReference>
<dbReference type="EMBL" id="PIQE01000002">
    <property type="protein sequence ID" value="RUO72741.1"/>
    <property type="molecule type" value="Genomic_DNA"/>
</dbReference>
<dbReference type="Gene3D" id="3.40.30.10">
    <property type="entry name" value="Glutaredoxin"/>
    <property type="match status" value="1"/>
</dbReference>
<dbReference type="PANTHER" id="PTHR42852">
    <property type="entry name" value="THIOL:DISULFIDE INTERCHANGE PROTEIN DSBE"/>
    <property type="match status" value="1"/>
</dbReference>
<dbReference type="SUPFAM" id="SSF52833">
    <property type="entry name" value="Thioredoxin-like"/>
    <property type="match status" value="1"/>
</dbReference>
<dbReference type="STRING" id="1122124.GCA_000423165_02248"/>
<comment type="caution">
    <text evidence="3">The sequence shown here is derived from an EMBL/GenBank/DDBJ whole genome shotgun (WGS) entry which is preliminary data.</text>
</comment>
<dbReference type="Pfam" id="PF00578">
    <property type="entry name" value="AhpC-TSA"/>
    <property type="match status" value="1"/>
</dbReference>
<dbReference type="PROSITE" id="PS51352">
    <property type="entry name" value="THIOREDOXIN_2"/>
    <property type="match status" value="1"/>
</dbReference>
<dbReference type="PROSITE" id="PS00194">
    <property type="entry name" value="THIOREDOXIN_1"/>
    <property type="match status" value="1"/>
</dbReference>
<feature type="domain" description="Thioredoxin" evidence="2">
    <location>
        <begin position="6"/>
        <end position="144"/>
    </location>
</feature>
<accession>A0A432Z4D2</accession>
<reference evidence="4" key="1">
    <citation type="journal article" date="2018" name="Front. Microbiol.">
        <title>Genome-Based Analysis Reveals the Taxonomy and Diversity of the Family Idiomarinaceae.</title>
        <authorList>
            <person name="Liu Y."/>
            <person name="Lai Q."/>
            <person name="Shao Z."/>
        </authorList>
    </citation>
    <scope>NUCLEOTIDE SEQUENCE [LARGE SCALE GENOMIC DNA]</scope>
    <source>
        <strain evidence="4">c121</strain>
    </source>
</reference>
<evidence type="ECO:0000313" key="3">
    <source>
        <dbReference type="EMBL" id="RUO72741.1"/>
    </source>
</evidence>
<dbReference type="CDD" id="cd02966">
    <property type="entry name" value="TlpA_like_family"/>
    <property type="match status" value="1"/>
</dbReference>
<organism evidence="3 4">
    <name type="scientific">Pseudidiomarina sediminum</name>
    <dbReference type="NCBI Taxonomy" id="431675"/>
    <lineage>
        <taxon>Bacteria</taxon>
        <taxon>Pseudomonadati</taxon>
        <taxon>Pseudomonadota</taxon>
        <taxon>Gammaproteobacteria</taxon>
        <taxon>Alteromonadales</taxon>
        <taxon>Idiomarinaceae</taxon>
        <taxon>Pseudidiomarina</taxon>
    </lineage>
</organism>
<name>A0A432Z4D2_9GAMM</name>
<protein>
    <submittedName>
        <fullName evidence="3">TlpA family protein disulfide reductase</fullName>
    </submittedName>
</protein>
<dbReference type="InterPro" id="IPR017937">
    <property type="entry name" value="Thioredoxin_CS"/>
</dbReference>
<gene>
    <name evidence="3" type="ORF">CWI80_08940</name>
</gene>
<evidence type="ECO:0000259" key="2">
    <source>
        <dbReference type="PROSITE" id="PS51352"/>
    </source>
</evidence>
<dbReference type="InterPro" id="IPR013766">
    <property type="entry name" value="Thioredoxin_domain"/>
</dbReference>
<dbReference type="InterPro" id="IPR050553">
    <property type="entry name" value="Thioredoxin_ResA/DsbE_sf"/>
</dbReference>
<dbReference type="GO" id="GO:0016209">
    <property type="term" value="F:antioxidant activity"/>
    <property type="evidence" value="ECO:0007669"/>
    <property type="project" value="InterPro"/>
</dbReference>
<proteinExistence type="predicted"/>
<sequence>MTAAALVLTACTPSGDFETNDGQFHDWKDFYGDYVIVNYFAEWCAPCLRELPELNEFYHQHQDKAHLLGVSFDGLNDEELAALAAKHNIDFPLIRNDSYPLLPFEQPQALPATYIITPNGDIHGPLMGEQTEASLLEAIGQPAA</sequence>